<name>A0AAD9K1N7_9ANNE</name>
<dbReference type="EMBL" id="JAODUP010000085">
    <property type="protein sequence ID" value="KAK2163124.1"/>
    <property type="molecule type" value="Genomic_DNA"/>
</dbReference>
<proteinExistence type="predicted"/>
<feature type="non-terminal residue" evidence="1">
    <location>
        <position position="1"/>
    </location>
</feature>
<organism evidence="1 2">
    <name type="scientific">Paralvinella palmiformis</name>
    <dbReference type="NCBI Taxonomy" id="53620"/>
    <lineage>
        <taxon>Eukaryota</taxon>
        <taxon>Metazoa</taxon>
        <taxon>Spiralia</taxon>
        <taxon>Lophotrochozoa</taxon>
        <taxon>Annelida</taxon>
        <taxon>Polychaeta</taxon>
        <taxon>Sedentaria</taxon>
        <taxon>Canalipalpata</taxon>
        <taxon>Terebellida</taxon>
        <taxon>Terebelliformia</taxon>
        <taxon>Alvinellidae</taxon>
        <taxon>Paralvinella</taxon>
    </lineage>
</organism>
<comment type="caution">
    <text evidence="1">The sequence shown here is derived from an EMBL/GenBank/DDBJ whole genome shotgun (WGS) entry which is preliminary data.</text>
</comment>
<evidence type="ECO:0000313" key="1">
    <source>
        <dbReference type="EMBL" id="KAK2163124.1"/>
    </source>
</evidence>
<keyword evidence="2" id="KW-1185">Reference proteome</keyword>
<gene>
    <name evidence="1" type="ORF">LSH36_85g05020</name>
</gene>
<dbReference type="AlphaFoldDB" id="A0AAD9K1N7"/>
<accession>A0AAD9K1N7</accession>
<reference evidence="1" key="1">
    <citation type="journal article" date="2023" name="Mol. Biol. Evol.">
        <title>Third-Generation Sequencing Reveals the Adaptive Role of the Epigenome in Three Deep-Sea Polychaetes.</title>
        <authorList>
            <person name="Perez M."/>
            <person name="Aroh O."/>
            <person name="Sun Y."/>
            <person name="Lan Y."/>
            <person name="Juniper S.K."/>
            <person name="Young C.R."/>
            <person name="Angers B."/>
            <person name="Qian P.Y."/>
        </authorList>
    </citation>
    <scope>NUCLEOTIDE SEQUENCE</scope>
    <source>
        <strain evidence="1">P08H-3</strain>
    </source>
</reference>
<dbReference type="Proteomes" id="UP001208570">
    <property type="component" value="Unassembled WGS sequence"/>
</dbReference>
<evidence type="ECO:0000313" key="2">
    <source>
        <dbReference type="Proteomes" id="UP001208570"/>
    </source>
</evidence>
<sequence>LKQCYVVSCSKGDYQIKLWKCTTHLVHQGDLPWDCPQPFIVPISGCSEGS</sequence>
<protein>
    <submittedName>
        <fullName evidence="1">Uncharacterized protein</fullName>
    </submittedName>
</protein>